<sequence>MNFLQRISKYISDKSEAIRQDQLSTIKYFILQHSISCRCGGTAVPVFDSNNKYYCIKCNNRFANARHQLYESLQDISFLRDYHRNFKSSVAREKYNEVIQILEKEII</sequence>
<reference evidence="1 2" key="1">
    <citation type="submission" date="2019-03" db="EMBL/GenBank/DDBJ databases">
        <title>Complete genome sequence of two outbreak-associated Acinetobacter haemolyticus strains.</title>
        <authorList>
            <person name="Bai L."/>
            <person name="Zhang S.-C."/>
            <person name="Deng Y."/>
            <person name="Song C.-C."/>
            <person name="Kang G.-B."/>
            <person name="Dong Y."/>
            <person name="Wang Y."/>
            <person name="Gao F."/>
            <person name="Huang H."/>
        </authorList>
    </citation>
    <scope>NUCLEOTIDE SEQUENCE [LARGE SCALE GENOMIC DNA]</scope>
    <source>
        <strain evidence="1 2">TJR01</strain>
    </source>
</reference>
<evidence type="ECO:0000313" key="2">
    <source>
        <dbReference type="Proteomes" id="UP000294395"/>
    </source>
</evidence>
<dbReference type="AlphaFoldDB" id="A0A4P7B6G0"/>
<gene>
    <name evidence="1" type="ORF">AHTJR_10200</name>
</gene>
<proteinExistence type="predicted"/>
<evidence type="ECO:0000313" key="1">
    <source>
        <dbReference type="EMBL" id="QBQ16628.1"/>
    </source>
</evidence>
<name>A0A4P7B6G0_ACIHA</name>
<organism evidence="1 2">
    <name type="scientific">Acinetobacter haemolyticus</name>
    <dbReference type="NCBI Taxonomy" id="29430"/>
    <lineage>
        <taxon>Bacteria</taxon>
        <taxon>Pseudomonadati</taxon>
        <taxon>Pseudomonadota</taxon>
        <taxon>Gammaproteobacteria</taxon>
        <taxon>Moraxellales</taxon>
        <taxon>Moraxellaceae</taxon>
        <taxon>Acinetobacter</taxon>
    </lineage>
</organism>
<protein>
    <submittedName>
        <fullName evidence="1">Uncharacterized protein</fullName>
    </submittedName>
</protein>
<accession>A0A4P7B6G0</accession>
<dbReference type="EMBL" id="CP038009">
    <property type="protein sequence ID" value="QBQ16628.1"/>
    <property type="molecule type" value="Genomic_DNA"/>
</dbReference>
<dbReference type="Proteomes" id="UP000294395">
    <property type="component" value="Chromosome"/>
</dbReference>
<dbReference type="RefSeq" id="WP_134252628.1">
    <property type="nucleotide sequence ID" value="NZ_CP018871.1"/>
</dbReference>